<organism evidence="2 3">
    <name type="scientific">Acanthoscelides obtectus</name>
    <name type="common">Bean weevil</name>
    <name type="synonym">Bruchus obtectus</name>
    <dbReference type="NCBI Taxonomy" id="200917"/>
    <lineage>
        <taxon>Eukaryota</taxon>
        <taxon>Metazoa</taxon>
        <taxon>Ecdysozoa</taxon>
        <taxon>Arthropoda</taxon>
        <taxon>Hexapoda</taxon>
        <taxon>Insecta</taxon>
        <taxon>Pterygota</taxon>
        <taxon>Neoptera</taxon>
        <taxon>Endopterygota</taxon>
        <taxon>Coleoptera</taxon>
        <taxon>Polyphaga</taxon>
        <taxon>Cucujiformia</taxon>
        <taxon>Chrysomeloidea</taxon>
        <taxon>Chrysomelidae</taxon>
        <taxon>Bruchinae</taxon>
        <taxon>Bruchini</taxon>
        <taxon>Acanthoscelides</taxon>
    </lineage>
</organism>
<comment type="caution">
    <text evidence="2">The sequence shown here is derived from an EMBL/GenBank/DDBJ whole genome shotgun (WGS) entry which is preliminary data.</text>
</comment>
<reference evidence="2" key="1">
    <citation type="submission" date="2022-03" db="EMBL/GenBank/DDBJ databases">
        <authorList>
            <person name="Sayadi A."/>
        </authorList>
    </citation>
    <scope>NUCLEOTIDE SEQUENCE</scope>
</reference>
<dbReference type="Proteomes" id="UP001152888">
    <property type="component" value="Unassembled WGS sequence"/>
</dbReference>
<evidence type="ECO:0000256" key="1">
    <source>
        <dbReference type="SAM" id="MobiDB-lite"/>
    </source>
</evidence>
<feature type="region of interest" description="Disordered" evidence="1">
    <location>
        <begin position="1"/>
        <end position="39"/>
    </location>
</feature>
<protein>
    <submittedName>
        <fullName evidence="2">Uncharacterized protein</fullName>
    </submittedName>
</protein>
<name>A0A9P0JHX1_ACAOB</name>
<gene>
    <name evidence="2" type="ORF">ACAOBT_LOCUS189</name>
</gene>
<sequence length="110" mass="12816">MDISATQHDSAVADLQKPNRHDKLEVQEPYVSSQKDQKTEGKLPGFYRAVGKSYANYGKRHSVRVRREDNVFLVHDGEKIMFPNCSVTWKILTTIYRQPNDYRRKTTDTN</sequence>
<accession>A0A9P0JHX1</accession>
<evidence type="ECO:0000313" key="2">
    <source>
        <dbReference type="EMBL" id="CAH1953719.1"/>
    </source>
</evidence>
<evidence type="ECO:0000313" key="3">
    <source>
        <dbReference type="Proteomes" id="UP001152888"/>
    </source>
</evidence>
<dbReference type="AlphaFoldDB" id="A0A9P0JHX1"/>
<dbReference type="EMBL" id="CAKOFQ010006652">
    <property type="protein sequence ID" value="CAH1953719.1"/>
    <property type="molecule type" value="Genomic_DNA"/>
</dbReference>
<feature type="compositionally biased region" description="Basic and acidic residues" evidence="1">
    <location>
        <begin position="17"/>
        <end position="26"/>
    </location>
</feature>
<keyword evidence="3" id="KW-1185">Reference proteome</keyword>
<proteinExistence type="predicted"/>